<dbReference type="InterPro" id="IPR029058">
    <property type="entry name" value="AB_hydrolase_fold"/>
</dbReference>
<evidence type="ECO:0000256" key="1">
    <source>
        <dbReference type="SAM" id="MobiDB-lite"/>
    </source>
</evidence>
<feature type="region of interest" description="Disordered" evidence="1">
    <location>
        <begin position="255"/>
        <end position="275"/>
    </location>
</feature>
<dbReference type="InterPro" id="IPR000801">
    <property type="entry name" value="Esterase-like"/>
</dbReference>
<evidence type="ECO:0000313" key="2">
    <source>
        <dbReference type="EMBL" id="MBR0562000.1"/>
    </source>
</evidence>
<proteinExistence type="predicted"/>
<reference evidence="2" key="2">
    <citation type="submission" date="2021-04" db="EMBL/GenBank/DDBJ databases">
        <authorList>
            <person name="Karlyshev A.V."/>
        </authorList>
    </citation>
    <scope>NUCLEOTIDE SEQUENCE</scope>
    <source>
        <strain evidence="2">LMG 29479</strain>
    </source>
</reference>
<keyword evidence="2" id="KW-0378">Hydrolase</keyword>
<sequence>MHRPRSLSWLLAAVLVVAGCVRIGDASVPIPTLMDRAVPGHSADVLVVVLPGRGDDLETLSRRDLLRRIRRHWPQADVLLTGATLAYYREGRIARRLHDEVVAPARRAGGYRRVWFTGISLGGLGALVYESTYPDQVEGVVLLGPYLGDRAILEEIAAAGGIGSWAPGPAPAAVTEANFQREVWRRIQALSDAPARAARIHLAYGERDRFNGALPLMRQVLPDGQVHVVRGGHDWQAWYRAAETIFGGIEPRQARFSASAPSGGGRPAGSGPARP</sequence>
<dbReference type="Pfam" id="PF00756">
    <property type="entry name" value="Esterase"/>
    <property type="match status" value="1"/>
</dbReference>
<reference evidence="3 4" key="1">
    <citation type="journal article" date="2021" name="Microbiol. Resour. Announc.">
        <title>Draft Genome Sequence of Coralloluteibacterium stylophorae LMG 29479T.</title>
        <authorList>
            <person name="Karlyshev A.V."/>
            <person name="Kudryashova E.B."/>
            <person name="Ariskina E.V."/>
            <person name="Conroy A.P."/>
            <person name="Abidueva E.Y."/>
        </authorList>
    </citation>
    <scope>NUCLEOTIDE SEQUENCE [LARGE SCALE GENOMIC DNA]</scope>
    <source>
        <strain evidence="3 4">LMG 29479</strain>
    </source>
</reference>
<organism evidence="2">
    <name type="scientific">Coralloluteibacterium stylophorae</name>
    <dbReference type="NCBI Taxonomy" id="1776034"/>
    <lineage>
        <taxon>Bacteria</taxon>
        <taxon>Pseudomonadati</taxon>
        <taxon>Pseudomonadota</taxon>
        <taxon>Gammaproteobacteria</taxon>
        <taxon>Lysobacterales</taxon>
        <taxon>Lysobacteraceae</taxon>
        <taxon>Coralloluteibacterium</taxon>
    </lineage>
</organism>
<dbReference type="PROSITE" id="PS51257">
    <property type="entry name" value="PROKAR_LIPOPROTEIN"/>
    <property type="match status" value="1"/>
</dbReference>
<evidence type="ECO:0000313" key="3">
    <source>
        <dbReference type="EMBL" id="MBS7455847.1"/>
    </source>
</evidence>
<gene>
    <name evidence="3" type="ORF">KB893_001710</name>
    <name evidence="2" type="ORF">KB893_05665</name>
</gene>
<dbReference type="Proteomes" id="UP000675747">
    <property type="component" value="Unassembled WGS sequence"/>
</dbReference>
<dbReference type="Gene3D" id="3.40.50.1820">
    <property type="entry name" value="alpha/beta hydrolase"/>
    <property type="match status" value="1"/>
</dbReference>
<evidence type="ECO:0000313" key="4">
    <source>
        <dbReference type="Proteomes" id="UP000675747"/>
    </source>
</evidence>
<dbReference type="SUPFAM" id="SSF53474">
    <property type="entry name" value="alpha/beta-Hydrolases"/>
    <property type="match status" value="1"/>
</dbReference>
<comment type="caution">
    <text evidence="2">The sequence shown here is derived from an EMBL/GenBank/DDBJ whole genome shotgun (WGS) entry which is preliminary data.</text>
</comment>
<keyword evidence="4" id="KW-1185">Reference proteome</keyword>
<accession>A0A8J7VRZ0</accession>
<dbReference type="GO" id="GO:0016787">
    <property type="term" value="F:hydrolase activity"/>
    <property type="evidence" value="ECO:0007669"/>
    <property type="project" value="UniProtKB-KW"/>
</dbReference>
<dbReference type="AlphaFoldDB" id="A0A8J7VRZ0"/>
<name>A0A8J7VRZ0_9GAMM</name>
<dbReference type="EMBL" id="JAGQFT020000001">
    <property type="protein sequence ID" value="MBS7455847.1"/>
    <property type="molecule type" value="Genomic_DNA"/>
</dbReference>
<dbReference type="EMBL" id="JAGQFT010000030">
    <property type="protein sequence ID" value="MBR0562000.1"/>
    <property type="molecule type" value="Genomic_DNA"/>
</dbReference>
<protein>
    <submittedName>
        <fullName evidence="2">Alpha/beta hydrolase</fullName>
    </submittedName>
</protein>